<evidence type="ECO:0000256" key="10">
    <source>
        <dbReference type="RuleBase" id="RU363066"/>
    </source>
</evidence>
<evidence type="ECO:0000256" key="3">
    <source>
        <dbReference type="ARBA" id="ARBA00012054"/>
    </source>
</evidence>
<evidence type="ECO:0000313" key="11">
    <source>
        <dbReference type="EMBL" id="SHI94133.1"/>
    </source>
</evidence>
<dbReference type="PANTHER" id="PTHR43442">
    <property type="entry name" value="GLUCONOKINASE-RELATED"/>
    <property type="match status" value="1"/>
</dbReference>
<keyword evidence="8" id="KW-0311">Gluconate utilization</keyword>
<dbReference type="EMBL" id="FQYU01000002">
    <property type="protein sequence ID" value="SHI94133.1"/>
    <property type="molecule type" value="Genomic_DNA"/>
</dbReference>
<accession>A0A1M6F8Y4</accession>
<dbReference type="GO" id="GO:0005524">
    <property type="term" value="F:ATP binding"/>
    <property type="evidence" value="ECO:0007669"/>
    <property type="project" value="UniProtKB-KW"/>
</dbReference>
<comment type="pathway">
    <text evidence="1">Carbohydrate acid metabolism.</text>
</comment>
<dbReference type="AlphaFoldDB" id="A0A1M6F8Y4"/>
<dbReference type="Proteomes" id="UP000184543">
    <property type="component" value="Unassembled WGS sequence"/>
</dbReference>
<dbReference type="FunFam" id="3.40.50.300:FF:000522">
    <property type="entry name" value="Gluconokinase"/>
    <property type="match status" value="1"/>
</dbReference>
<dbReference type="EC" id="2.7.1.12" evidence="3 10"/>
<dbReference type="InterPro" id="IPR027417">
    <property type="entry name" value="P-loop_NTPase"/>
</dbReference>
<keyword evidence="4 10" id="KW-0808">Transferase</keyword>
<evidence type="ECO:0000256" key="7">
    <source>
        <dbReference type="ARBA" id="ARBA00022840"/>
    </source>
</evidence>
<dbReference type="NCBIfam" id="TIGR01313">
    <property type="entry name" value="therm_gnt_kin"/>
    <property type="match status" value="1"/>
</dbReference>
<evidence type="ECO:0000256" key="5">
    <source>
        <dbReference type="ARBA" id="ARBA00022741"/>
    </source>
</evidence>
<dbReference type="STRING" id="192903.SAMN04488513_102337"/>
<evidence type="ECO:0000256" key="1">
    <source>
        <dbReference type="ARBA" id="ARBA00004761"/>
    </source>
</evidence>
<keyword evidence="5 10" id="KW-0547">Nucleotide-binding</keyword>
<reference evidence="12" key="1">
    <citation type="submission" date="2016-11" db="EMBL/GenBank/DDBJ databases">
        <authorList>
            <person name="Varghese N."/>
            <person name="Submissions S."/>
        </authorList>
    </citation>
    <scope>NUCLEOTIDE SEQUENCE [LARGE SCALE GENOMIC DNA]</scope>
    <source>
        <strain evidence="12">DSM 19858</strain>
    </source>
</reference>
<dbReference type="InterPro" id="IPR031322">
    <property type="entry name" value="Shikimate/glucono_kinase"/>
</dbReference>
<evidence type="ECO:0000256" key="9">
    <source>
        <dbReference type="ARBA" id="ARBA00048090"/>
    </source>
</evidence>
<sequence>MKKPPILFVMGVSGSGKSTIGKLLAKELKLRFFDGDDFHPKENVDKMAQGHPLNDNDREGWLKELNQLAKNHRESGAVVACSALKHKYRNLLKEGIEGQLQFVFLEGSFDLVSERLRQRKGHFMPPELLRSQFEALEVPRSALSVSIEDDPEVIVAHIVKALNKT</sequence>
<keyword evidence="7 10" id="KW-0067">ATP-binding</keyword>
<dbReference type="OrthoDB" id="9813917at2"/>
<evidence type="ECO:0000256" key="8">
    <source>
        <dbReference type="ARBA" id="ARBA00023064"/>
    </source>
</evidence>
<dbReference type="RefSeq" id="WP_072990819.1">
    <property type="nucleotide sequence ID" value="NZ_FQYU01000002.1"/>
</dbReference>
<comment type="similarity">
    <text evidence="2 10">Belongs to the gluconokinase GntK/GntV family.</text>
</comment>
<comment type="catalytic activity">
    <reaction evidence="9 10">
        <text>D-gluconate + ATP = 6-phospho-D-gluconate + ADP + H(+)</text>
        <dbReference type="Rhea" id="RHEA:19433"/>
        <dbReference type="ChEBI" id="CHEBI:15378"/>
        <dbReference type="ChEBI" id="CHEBI:18391"/>
        <dbReference type="ChEBI" id="CHEBI:30616"/>
        <dbReference type="ChEBI" id="CHEBI:58759"/>
        <dbReference type="ChEBI" id="CHEBI:456216"/>
        <dbReference type="EC" id="2.7.1.12"/>
    </reaction>
</comment>
<dbReference type="CDD" id="cd02021">
    <property type="entry name" value="GntK"/>
    <property type="match status" value="1"/>
</dbReference>
<gene>
    <name evidence="11" type="ORF">SAMN04488513_102337</name>
</gene>
<dbReference type="PANTHER" id="PTHR43442:SF3">
    <property type="entry name" value="GLUCONOKINASE-RELATED"/>
    <property type="match status" value="1"/>
</dbReference>
<evidence type="ECO:0000256" key="4">
    <source>
        <dbReference type="ARBA" id="ARBA00022679"/>
    </source>
</evidence>
<dbReference type="Gene3D" id="3.40.50.300">
    <property type="entry name" value="P-loop containing nucleotide triphosphate hydrolases"/>
    <property type="match status" value="1"/>
</dbReference>
<dbReference type="GO" id="GO:0019521">
    <property type="term" value="P:D-gluconate metabolic process"/>
    <property type="evidence" value="ECO:0007669"/>
    <property type="project" value="UniProtKB-KW"/>
</dbReference>
<dbReference type="SUPFAM" id="SSF52540">
    <property type="entry name" value="P-loop containing nucleoside triphosphate hydrolases"/>
    <property type="match status" value="1"/>
</dbReference>
<dbReference type="InterPro" id="IPR006001">
    <property type="entry name" value="Therm_gnt_kin"/>
</dbReference>
<keyword evidence="12" id="KW-1185">Reference proteome</keyword>
<dbReference type="GO" id="GO:0046316">
    <property type="term" value="F:gluconokinase activity"/>
    <property type="evidence" value="ECO:0007669"/>
    <property type="project" value="UniProtKB-EC"/>
</dbReference>
<proteinExistence type="inferred from homology"/>
<dbReference type="Pfam" id="PF01202">
    <property type="entry name" value="SKI"/>
    <property type="match status" value="1"/>
</dbReference>
<protein>
    <recommendedName>
        <fullName evidence="3 10">Gluconokinase</fullName>
        <ecNumber evidence="3 10">2.7.1.12</ecNumber>
    </recommendedName>
</protein>
<keyword evidence="6 10" id="KW-0418">Kinase</keyword>
<name>A0A1M6F8Y4_9FLAO</name>
<dbReference type="GO" id="GO:0005737">
    <property type="term" value="C:cytoplasm"/>
    <property type="evidence" value="ECO:0007669"/>
    <property type="project" value="TreeGrafter"/>
</dbReference>
<evidence type="ECO:0000313" key="12">
    <source>
        <dbReference type="Proteomes" id="UP000184543"/>
    </source>
</evidence>
<organism evidence="11 12">
    <name type="scientific">Pseudozobellia thermophila</name>
    <dbReference type="NCBI Taxonomy" id="192903"/>
    <lineage>
        <taxon>Bacteria</taxon>
        <taxon>Pseudomonadati</taxon>
        <taxon>Bacteroidota</taxon>
        <taxon>Flavobacteriia</taxon>
        <taxon>Flavobacteriales</taxon>
        <taxon>Flavobacteriaceae</taxon>
        <taxon>Pseudozobellia</taxon>
    </lineage>
</organism>
<evidence type="ECO:0000256" key="2">
    <source>
        <dbReference type="ARBA" id="ARBA00008420"/>
    </source>
</evidence>
<evidence type="ECO:0000256" key="6">
    <source>
        <dbReference type="ARBA" id="ARBA00022777"/>
    </source>
</evidence>